<dbReference type="RefSeq" id="WP_207184036.1">
    <property type="nucleotide sequence ID" value="NZ_AP024148.1"/>
</dbReference>
<feature type="region of interest" description="Disordered" evidence="1">
    <location>
        <begin position="32"/>
        <end position="70"/>
    </location>
</feature>
<organism evidence="3 4">
    <name type="scientific">Methylobacterium indicum</name>
    <dbReference type="NCBI Taxonomy" id="1775910"/>
    <lineage>
        <taxon>Bacteria</taxon>
        <taxon>Pseudomonadati</taxon>
        <taxon>Pseudomonadota</taxon>
        <taxon>Alphaproteobacteria</taxon>
        <taxon>Hyphomicrobiales</taxon>
        <taxon>Methylobacteriaceae</taxon>
        <taxon>Methylobacterium</taxon>
    </lineage>
</organism>
<feature type="compositionally biased region" description="Basic and acidic residues" evidence="1">
    <location>
        <begin position="38"/>
        <end position="48"/>
    </location>
</feature>
<reference evidence="3" key="1">
    <citation type="submission" date="2020-11" db="EMBL/GenBank/DDBJ databases">
        <title>Complete genome sequence of a novel pathogenic Methylobacterium strain isolated from rice in Vietnam.</title>
        <authorList>
            <person name="Lai K."/>
            <person name="Okazaki S."/>
            <person name="Higashi K."/>
            <person name="Mori H."/>
            <person name="Toyoda A."/>
            <person name="Kurokawa K."/>
        </authorList>
    </citation>
    <scope>NUCLEOTIDE SEQUENCE</scope>
    <source>
        <strain evidence="3">VL1</strain>
        <plasmid evidence="3">pVL1_3</plasmid>
    </source>
</reference>
<sequence>MVEKSFVRVSLRNATLAALLVALIPSLVVAASDDVENPESKKQNRSKFEYNNGSPEEKRPYRRPNLDADPMNLRYEELRERFNELEDRVERLERQDRSSKRGQ</sequence>
<evidence type="ECO:0000256" key="1">
    <source>
        <dbReference type="SAM" id="MobiDB-lite"/>
    </source>
</evidence>
<name>A0A8H9CB14_9HYPH</name>
<evidence type="ECO:0000313" key="4">
    <source>
        <dbReference type="Proteomes" id="UP000663508"/>
    </source>
</evidence>
<geneLocation type="plasmid" evidence="3 4">
    <name>pVL1_3</name>
</geneLocation>
<dbReference type="AlphaFoldDB" id="A0A8H9CB14"/>
<evidence type="ECO:0000313" key="3">
    <source>
        <dbReference type="EMBL" id="BCM88010.1"/>
    </source>
</evidence>
<feature type="signal peptide" evidence="2">
    <location>
        <begin position="1"/>
        <end position="30"/>
    </location>
</feature>
<evidence type="ECO:0000256" key="2">
    <source>
        <dbReference type="SAM" id="SignalP"/>
    </source>
</evidence>
<proteinExistence type="predicted"/>
<protein>
    <recommendedName>
        <fullName evidence="5">Porin</fullName>
    </recommendedName>
</protein>
<keyword evidence="2" id="KW-0732">Signal</keyword>
<keyword evidence="3" id="KW-0614">Plasmid</keyword>
<feature type="chain" id="PRO_5034456325" description="Porin" evidence="2">
    <location>
        <begin position="31"/>
        <end position="103"/>
    </location>
</feature>
<evidence type="ECO:0008006" key="5">
    <source>
        <dbReference type="Google" id="ProtNLM"/>
    </source>
</evidence>
<dbReference type="KEGG" id="mind:mvi_64710"/>
<dbReference type="EMBL" id="AP024148">
    <property type="protein sequence ID" value="BCM88010.1"/>
    <property type="molecule type" value="Genomic_DNA"/>
</dbReference>
<accession>A0A8H9CB14</accession>
<gene>
    <name evidence="3" type="ORF">mvi_64710</name>
</gene>
<dbReference type="Proteomes" id="UP000663508">
    <property type="component" value="Plasmid pVL1_3"/>
</dbReference>